<evidence type="ECO:0000256" key="5">
    <source>
        <dbReference type="ARBA" id="ARBA00029594"/>
    </source>
</evidence>
<dbReference type="InterPro" id="IPR001736">
    <property type="entry name" value="PLipase_D/transphosphatidylase"/>
</dbReference>
<dbReference type="AlphaFoldDB" id="A0A558QVM8"/>
<evidence type="ECO:0000256" key="4">
    <source>
        <dbReference type="ARBA" id="ARBA00022525"/>
    </source>
</evidence>
<evidence type="ECO:0000259" key="6">
    <source>
        <dbReference type="PROSITE" id="PS50035"/>
    </source>
</evidence>
<keyword evidence="8" id="KW-1185">Reference proteome</keyword>
<evidence type="ECO:0000313" key="7">
    <source>
        <dbReference type="EMBL" id="TVV71175.1"/>
    </source>
</evidence>
<dbReference type="GO" id="GO:0032049">
    <property type="term" value="P:cardiolipin biosynthetic process"/>
    <property type="evidence" value="ECO:0007669"/>
    <property type="project" value="UniProtKB-ARBA"/>
</dbReference>
<dbReference type="SUPFAM" id="SSF56024">
    <property type="entry name" value="Phospholipase D/nuclease"/>
    <property type="match status" value="2"/>
</dbReference>
<sequence>MHAQDNTDHHEVEGNRLSLLVEGPDRLAALLALIDGARTSLRLLFYIYAEDDAGTRVRDALDRAVKRGVAVSLIIDAFGSDADDAFFAALAADGATVCRFHPRFGRRYLLRNHQKLALADEARIIIGGFNIEDDYFGTVADAAWRDLGLLVEGPAAARLVGYYDALAEWTLGRRVRSRPLRSALDQWSEPEGKVRWLLGGPARRLSPWARGVKRDMKRAKRLDMIAAYFAPNPAMLRRIEGIARRGGKATVLTAARSDNNATIGAARHCYRRLLRRGVRVFEYQPTKLHTKLFVVDDVAHIGSANFDMRSLYLNLELMLRIEDAVFADRLRRYFAGEQAQSAEITREGHRARSGLLDRIRWGIAYFVVAVVDYGVTRRLNFGIDAE</sequence>
<dbReference type="Gene3D" id="3.30.870.10">
    <property type="entry name" value="Endonuclease Chain A"/>
    <property type="match status" value="2"/>
</dbReference>
<accession>A0A558QVM8</accession>
<dbReference type="InterPro" id="IPR025202">
    <property type="entry name" value="PLD-like_dom"/>
</dbReference>
<evidence type="ECO:0000256" key="2">
    <source>
        <dbReference type="ARBA" id="ARBA00004613"/>
    </source>
</evidence>
<name>A0A558QVM8_9SPHN</name>
<evidence type="ECO:0000256" key="1">
    <source>
        <dbReference type="ARBA" id="ARBA00003145"/>
    </source>
</evidence>
<dbReference type="OrthoDB" id="9814092at2"/>
<dbReference type="RefSeq" id="WP_145154670.1">
    <property type="nucleotide sequence ID" value="NZ_VNIM01000095.1"/>
</dbReference>
<comment type="subcellular location">
    <subcellularLocation>
        <location evidence="2">Secreted</location>
    </subcellularLocation>
</comment>
<dbReference type="GO" id="GO:0005576">
    <property type="term" value="C:extracellular region"/>
    <property type="evidence" value="ECO:0007669"/>
    <property type="project" value="UniProtKB-SubCell"/>
</dbReference>
<comment type="caution">
    <text evidence="7">The sequence shown here is derived from an EMBL/GenBank/DDBJ whole genome shotgun (WGS) entry which is preliminary data.</text>
</comment>
<keyword evidence="4" id="KW-0964">Secreted</keyword>
<evidence type="ECO:0000256" key="3">
    <source>
        <dbReference type="ARBA" id="ARBA00018392"/>
    </source>
</evidence>
<organism evidence="7 8">
    <name type="scientific">Alterirhizorhabdus solaris</name>
    <dbReference type="NCBI Taxonomy" id="2529389"/>
    <lineage>
        <taxon>Bacteria</taxon>
        <taxon>Pseudomonadati</taxon>
        <taxon>Pseudomonadota</taxon>
        <taxon>Alphaproteobacteria</taxon>
        <taxon>Sphingomonadales</taxon>
        <taxon>Rhizorhabdaceae</taxon>
        <taxon>Alterirhizorhabdus</taxon>
    </lineage>
</organism>
<dbReference type="Proteomes" id="UP000318681">
    <property type="component" value="Unassembled WGS sequence"/>
</dbReference>
<dbReference type="PANTHER" id="PTHR21248:SF12">
    <property type="entry name" value="CARDIOLIPIN SYNTHASE C"/>
    <property type="match status" value="1"/>
</dbReference>
<protein>
    <recommendedName>
        <fullName evidence="3">Phospholipase D</fullName>
    </recommendedName>
    <alternativeName>
        <fullName evidence="5">Choline phosphatase</fullName>
    </alternativeName>
</protein>
<reference evidence="7 8" key="1">
    <citation type="submission" date="2019-07" db="EMBL/GenBank/DDBJ databases">
        <title>Sphingomonas solaris sp. nov., isolated from a solar panel from Boston, Massachusetts.</title>
        <authorList>
            <person name="Tanner K."/>
            <person name="Pascual J."/>
            <person name="Mancuso C."/>
            <person name="Pereto J."/>
            <person name="Khalil A."/>
            <person name="Vilanova C."/>
        </authorList>
    </citation>
    <scope>NUCLEOTIDE SEQUENCE [LARGE SCALE GENOMIC DNA]</scope>
    <source>
        <strain evidence="7 8">R4DWN</strain>
    </source>
</reference>
<comment type="function">
    <text evidence="1">Could be a virulence factor.</text>
</comment>
<gene>
    <name evidence="7" type="ORF">FOY91_17400</name>
</gene>
<dbReference type="SMART" id="SM00155">
    <property type="entry name" value="PLDc"/>
    <property type="match status" value="2"/>
</dbReference>
<dbReference type="PANTHER" id="PTHR21248">
    <property type="entry name" value="CARDIOLIPIN SYNTHASE"/>
    <property type="match status" value="1"/>
</dbReference>
<dbReference type="EMBL" id="VNIM01000095">
    <property type="protein sequence ID" value="TVV71175.1"/>
    <property type="molecule type" value="Genomic_DNA"/>
</dbReference>
<evidence type="ECO:0000313" key="8">
    <source>
        <dbReference type="Proteomes" id="UP000318681"/>
    </source>
</evidence>
<feature type="domain" description="PLD phosphodiesterase" evidence="6">
    <location>
        <begin position="108"/>
        <end position="135"/>
    </location>
</feature>
<proteinExistence type="predicted"/>
<dbReference type="PROSITE" id="PS50035">
    <property type="entry name" value="PLD"/>
    <property type="match status" value="2"/>
</dbReference>
<dbReference type="Pfam" id="PF13091">
    <property type="entry name" value="PLDc_2"/>
    <property type="match status" value="2"/>
</dbReference>
<feature type="domain" description="PLD phosphodiesterase" evidence="6">
    <location>
        <begin position="284"/>
        <end position="310"/>
    </location>
</feature>
<dbReference type="GO" id="GO:0030572">
    <property type="term" value="F:phosphatidyltransferase activity"/>
    <property type="evidence" value="ECO:0007669"/>
    <property type="project" value="UniProtKB-ARBA"/>
</dbReference>